<dbReference type="Pfam" id="PF12900">
    <property type="entry name" value="Pyridox_ox_2"/>
    <property type="match status" value="1"/>
</dbReference>
<dbReference type="PANTHER" id="PTHR34071">
    <property type="entry name" value="5-NITROIMIDAZOLE ANTIBIOTICS RESISTANCE PROTEIN, NIMA-FAMILY-RELATED PROTEIN-RELATED"/>
    <property type="match status" value="1"/>
</dbReference>
<accession>A0A7X6RQH4</accession>
<proteinExistence type="predicted"/>
<comment type="caution">
    <text evidence="1">The sequence shown here is derived from an EMBL/GenBank/DDBJ whole genome shotgun (WGS) entry which is preliminary data.</text>
</comment>
<dbReference type="RefSeq" id="WP_061078731.1">
    <property type="nucleotide sequence ID" value="NZ_JAAXPG010000012.1"/>
</dbReference>
<evidence type="ECO:0000313" key="2">
    <source>
        <dbReference type="Proteomes" id="UP000553209"/>
    </source>
</evidence>
<keyword evidence="2" id="KW-1185">Reference proteome</keyword>
<dbReference type="InterPro" id="IPR012349">
    <property type="entry name" value="Split_barrel_FMN-bd"/>
</dbReference>
<reference evidence="1 2" key="1">
    <citation type="submission" date="2020-04" db="EMBL/GenBank/DDBJ databases">
        <title>MicrobeNet Type strains.</title>
        <authorList>
            <person name="Nicholson A.C."/>
        </authorList>
    </citation>
    <scope>NUCLEOTIDE SEQUENCE [LARGE SCALE GENOMIC DNA]</scope>
    <source>
        <strain evidence="1 2">ATCC 23612</strain>
    </source>
</reference>
<organism evidence="1 2">
    <name type="scientific">Nocardiopsis alborubida</name>
    <dbReference type="NCBI Taxonomy" id="146802"/>
    <lineage>
        <taxon>Bacteria</taxon>
        <taxon>Bacillati</taxon>
        <taxon>Actinomycetota</taxon>
        <taxon>Actinomycetes</taxon>
        <taxon>Streptosporangiales</taxon>
        <taxon>Nocardiopsidaceae</taxon>
        <taxon>Nocardiopsis</taxon>
    </lineage>
</organism>
<evidence type="ECO:0000313" key="1">
    <source>
        <dbReference type="EMBL" id="NKY98799.1"/>
    </source>
</evidence>
<sequence>MLSTTERTRLRRNKHKARSDRADLYDLLDEGVVCHLGVVVDGAPMVVPTAYGRVGDTLYLHGSTGARSLRAGGEVCVTVTLLDGLVLARSLFHHSVNHRSAMVYGVPRVVEDERERLEGLRALTEQLVPGRWEEAREPTAKELAATRVLALSLEEASVKVRTGPPTDDEEDLALPVWAGVLPVRQVFGAPEPDPGLAPGLEVPASVSGRSLFPSSLF</sequence>
<dbReference type="InterPro" id="IPR024747">
    <property type="entry name" value="Pyridox_Oxase-rel"/>
</dbReference>
<protein>
    <submittedName>
        <fullName evidence="1">Pyridoxamine 5'-phosphate oxidase family protein</fullName>
    </submittedName>
</protein>
<dbReference type="SUPFAM" id="SSF50475">
    <property type="entry name" value="FMN-binding split barrel"/>
    <property type="match status" value="1"/>
</dbReference>
<dbReference type="AlphaFoldDB" id="A0A7X6RQH4"/>
<dbReference type="PANTHER" id="PTHR34071:SF2">
    <property type="entry name" value="FLAVIN-NUCLEOTIDE-BINDING PROTEIN"/>
    <property type="match status" value="1"/>
</dbReference>
<gene>
    <name evidence="1" type="ORF">HGB44_14185</name>
</gene>
<dbReference type="Proteomes" id="UP000553209">
    <property type="component" value="Unassembled WGS sequence"/>
</dbReference>
<dbReference type="EMBL" id="JAAXPG010000012">
    <property type="protein sequence ID" value="NKY98799.1"/>
    <property type="molecule type" value="Genomic_DNA"/>
</dbReference>
<dbReference type="Gene3D" id="2.30.110.10">
    <property type="entry name" value="Electron Transport, Fmn-binding Protein, Chain A"/>
    <property type="match status" value="1"/>
</dbReference>
<name>A0A7X6RQH4_9ACTN</name>